<dbReference type="GO" id="GO:0030248">
    <property type="term" value="F:cellulose binding"/>
    <property type="evidence" value="ECO:0007669"/>
    <property type="project" value="UniProtKB-UniRule"/>
</dbReference>
<evidence type="ECO:0000259" key="2">
    <source>
        <dbReference type="Pfam" id="PF03443"/>
    </source>
</evidence>
<evidence type="ECO:0000256" key="1">
    <source>
        <dbReference type="RuleBase" id="RU368122"/>
    </source>
</evidence>
<dbReference type="Gene3D" id="2.70.50.70">
    <property type="match status" value="1"/>
</dbReference>
<keyword evidence="4" id="KW-1185">Reference proteome</keyword>
<keyword evidence="1" id="KW-0624">Polysaccharide degradation</keyword>
<dbReference type="InterPro" id="IPR005103">
    <property type="entry name" value="AA9_LPMO"/>
</dbReference>
<dbReference type="GO" id="GO:0005576">
    <property type="term" value="C:extracellular region"/>
    <property type="evidence" value="ECO:0007669"/>
    <property type="project" value="UniProtKB-SubCell"/>
</dbReference>
<keyword evidence="1" id="KW-0119">Carbohydrate metabolism</keyword>
<evidence type="ECO:0000313" key="3">
    <source>
        <dbReference type="EMBL" id="PMD59971.1"/>
    </source>
</evidence>
<dbReference type="EMBL" id="KZ613803">
    <property type="protein sequence ID" value="PMD59971.1"/>
    <property type="molecule type" value="Genomic_DNA"/>
</dbReference>
<name>A0A2J6TAD4_9HELO</name>
<feature type="domain" description="Auxiliary Activity family 9 catalytic" evidence="2">
    <location>
        <begin position="20"/>
        <end position="92"/>
    </location>
</feature>
<dbReference type="InParanoid" id="A0A2J6TAD4"/>
<evidence type="ECO:0000313" key="4">
    <source>
        <dbReference type="Proteomes" id="UP000235371"/>
    </source>
</evidence>
<reference evidence="3 4" key="1">
    <citation type="submission" date="2016-04" db="EMBL/GenBank/DDBJ databases">
        <title>A degradative enzymes factory behind the ericoid mycorrhizal symbiosis.</title>
        <authorList>
            <consortium name="DOE Joint Genome Institute"/>
            <person name="Martino E."/>
            <person name="Morin E."/>
            <person name="Grelet G."/>
            <person name="Kuo A."/>
            <person name="Kohler A."/>
            <person name="Daghino S."/>
            <person name="Barry K."/>
            <person name="Choi C."/>
            <person name="Cichocki N."/>
            <person name="Clum A."/>
            <person name="Copeland A."/>
            <person name="Hainaut M."/>
            <person name="Haridas S."/>
            <person name="Labutti K."/>
            <person name="Lindquist E."/>
            <person name="Lipzen A."/>
            <person name="Khouja H.-R."/>
            <person name="Murat C."/>
            <person name="Ohm R."/>
            <person name="Olson A."/>
            <person name="Spatafora J."/>
            <person name="Veneault-Fourrey C."/>
            <person name="Henrissat B."/>
            <person name="Grigoriev I."/>
            <person name="Martin F."/>
            <person name="Perotto S."/>
        </authorList>
    </citation>
    <scope>NUCLEOTIDE SEQUENCE [LARGE SCALE GENOMIC DNA]</scope>
    <source>
        <strain evidence="3 4">E</strain>
    </source>
</reference>
<keyword evidence="1" id="KW-0136">Cellulose degradation</keyword>
<comment type="subcellular location">
    <subcellularLocation>
        <location evidence="1">Secreted</location>
    </subcellularLocation>
</comment>
<organism evidence="3 4">
    <name type="scientific">Hyaloscypha bicolor E</name>
    <dbReference type="NCBI Taxonomy" id="1095630"/>
    <lineage>
        <taxon>Eukaryota</taxon>
        <taxon>Fungi</taxon>
        <taxon>Dikarya</taxon>
        <taxon>Ascomycota</taxon>
        <taxon>Pezizomycotina</taxon>
        <taxon>Leotiomycetes</taxon>
        <taxon>Helotiales</taxon>
        <taxon>Hyaloscyphaceae</taxon>
        <taxon>Hyaloscypha</taxon>
        <taxon>Hyaloscypha bicolor</taxon>
    </lineage>
</organism>
<keyword evidence="1" id="KW-1015">Disulfide bond</keyword>
<comment type="domain">
    <text evidence="1">Has a modular structure: an endo-beta-1,4-glucanase catalytic module at the N-terminus, a linker rich in serines and threonines, and a C-terminal carbohydrate-binding module (CBM).</text>
</comment>
<dbReference type="OrthoDB" id="3496539at2759"/>
<dbReference type="AlphaFoldDB" id="A0A2J6TAD4"/>
<dbReference type="Proteomes" id="UP000235371">
    <property type="component" value="Unassembled WGS sequence"/>
</dbReference>
<sequence>MALSPTCQAEATAANVDAATKSAAWKMTVAPGSKIRFVTNQVITQIGVMKWYMAKVPAGHTATPWDESGNVWFKINEDHPTFSPLNWPSSEPVPSEKLRFLIYKELAVPRMCLENFIVEDWKGKQAVKEVQDEIDGYGGPSHQFRGVKAGLIIEFKYLVQRKEYRMRAIIIGEQKAQPDFAIQPPPIASGAVGAQVYFYVPGYNHLTEWDKVGCE</sequence>
<dbReference type="RefSeq" id="XP_024736875.1">
    <property type="nucleotide sequence ID" value="XM_024883114.1"/>
</dbReference>
<dbReference type="GeneID" id="36591191"/>
<comment type="catalytic activity">
    <reaction evidence="1">
        <text>[(1-&gt;4)-beta-D-glucosyl]n+m + reduced acceptor + O2 = 4-dehydro-beta-D-glucosyl-[(1-&gt;4)-beta-D-glucosyl]n-1 + [(1-&gt;4)-beta-D-glucosyl]m + acceptor + H2O.</text>
        <dbReference type="EC" id="1.14.99.56"/>
    </reaction>
</comment>
<dbReference type="GO" id="GO:0008810">
    <property type="term" value="F:cellulase activity"/>
    <property type="evidence" value="ECO:0007669"/>
    <property type="project" value="UniProtKB-UniRule"/>
</dbReference>
<gene>
    <name evidence="3" type="ORF">K444DRAFT_629824</name>
</gene>
<dbReference type="EC" id="1.14.99.56" evidence="1"/>
<dbReference type="GO" id="GO:0030245">
    <property type="term" value="P:cellulose catabolic process"/>
    <property type="evidence" value="ECO:0007669"/>
    <property type="project" value="UniProtKB-UniRule"/>
</dbReference>
<keyword evidence="1" id="KW-0964">Secreted</keyword>
<accession>A0A2J6TAD4</accession>
<proteinExistence type="predicted"/>
<comment type="function">
    <text evidence="1">Lytic polysaccharide monooxygenase (LMPO) that depolymerizes crystalline and amorphous polysaccharides via the oxidation of scissile alpha- or beta-(1-4)-glycosidic bonds, yielding C1 and/or C4 oxidation products. Catalysis by LPMOs requires the reduction of the active-site copper from Cu(II) to Cu(I) by a reducing agent and H(2)O(2) or O(2) as a cosubstrate.</text>
</comment>
<protein>
    <recommendedName>
        <fullName evidence="1">AA9 family lytic polysaccharide monooxygenase</fullName>
        <ecNumber evidence="1">1.14.99.56</ecNumber>
    </recommendedName>
    <alternativeName>
        <fullName evidence="1">Endo-beta-1,4-glucanase</fullName>
    </alternativeName>
    <alternativeName>
        <fullName evidence="1">Glycosyl hydrolase 61 family protein</fullName>
    </alternativeName>
</protein>
<dbReference type="Pfam" id="PF03443">
    <property type="entry name" value="AA9"/>
    <property type="match status" value="1"/>
</dbReference>